<accession>A0A183TQM1</accession>
<keyword evidence="3" id="KW-1185">Reference proteome</keyword>
<proteinExistence type="predicted"/>
<reference evidence="2 3" key="2">
    <citation type="submission" date="2018-11" db="EMBL/GenBank/DDBJ databases">
        <authorList>
            <consortium name="Pathogen Informatics"/>
        </authorList>
    </citation>
    <scope>NUCLEOTIDE SEQUENCE [LARGE SCALE GENOMIC DNA]</scope>
    <source>
        <strain evidence="2 3">NST_G2</strain>
    </source>
</reference>
<dbReference type="OrthoDB" id="10601682at2759"/>
<evidence type="ECO:0000313" key="2">
    <source>
        <dbReference type="EMBL" id="VDM05155.1"/>
    </source>
</evidence>
<gene>
    <name evidence="2" type="ORF">SSLN_LOCUS18769</name>
</gene>
<feature type="region of interest" description="Disordered" evidence="1">
    <location>
        <begin position="66"/>
        <end position="125"/>
    </location>
</feature>
<evidence type="ECO:0000256" key="1">
    <source>
        <dbReference type="SAM" id="MobiDB-lite"/>
    </source>
</evidence>
<feature type="compositionally biased region" description="Low complexity" evidence="1">
    <location>
        <begin position="66"/>
        <end position="90"/>
    </location>
</feature>
<feature type="compositionally biased region" description="Polar residues" evidence="1">
    <location>
        <begin position="91"/>
        <end position="106"/>
    </location>
</feature>
<dbReference type="EMBL" id="UYSU01045255">
    <property type="protein sequence ID" value="VDM05155.1"/>
    <property type="molecule type" value="Genomic_DNA"/>
</dbReference>
<evidence type="ECO:0000313" key="3">
    <source>
        <dbReference type="Proteomes" id="UP000275846"/>
    </source>
</evidence>
<dbReference type="AlphaFoldDB" id="A0A183TQM1"/>
<dbReference type="WBParaSite" id="SSLN_0001948301-mRNA-1">
    <property type="protein sequence ID" value="SSLN_0001948301-mRNA-1"/>
    <property type="gene ID" value="SSLN_0001948301"/>
</dbReference>
<dbReference type="Proteomes" id="UP000275846">
    <property type="component" value="Unassembled WGS sequence"/>
</dbReference>
<protein>
    <submittedName>
        <fullName evidence="4">C2H2-type domain-containing protein</fullName>
    </submittedName>
</protein>
<reference evidence="4" key="1">
    <citation type="submission" date="2016-06" db="UniProtKB">
        <authorList>
            <consortium name="WormBaseParasite"/>
        </authorList>
    </citation>
    <scope>IDENTIFICATION</scope>
</reference>
<feature type="compositionally biased region" description="Low complexity" evidence="1">
    <location>
        <begin position="107"/>
        <end position="125"/>
    </location>
</feature>
<organism evidence="4">
    <name type="scientific">Schistocephalus solidus</name>
    <name type="common">Tapeworm</name>
    <dbReference type="NCBI Taxonomy" id="70667"/>
    <lineage>
        <taxon>Eukaryota</taxon>
        <taxon>Metazoa</taxon>
        <taxon>Spiralia</taxon>
        <taxon>Lophotrochozoa</taxon>
        <taxon>Platyhelminthes</taxon>
        <taxon>Cestoda</taxon>
        <taxon>Eucestoda</taxon>
        <taxon>Diphyllobothriidea</taxon>
        <taxon>Diphyllobothriidae</taxon>
        <taxon>Schistocephalus</taxon>
    </lineage>
</organism>
<name>A0A183TQM1_SCHSO</name>
<evidence type="ECO:0000313" key="4">
    <source>
        <dbReference type="WBParaSite" id="SSLN_0001948301-mRNA-1"/>
    </source>
</evidence>
<sequence length="125" mass="13411">MEKIRENWCSNEANRIATAKVKRAARRSPAPQTNTADAQALLTCPRSQRIFRARIGLVGHLRTQCTNNPRIPTSTSNSSNPPAASPTLTPGINSITPTIIESTSQYSSPVFPTTSTSTTAVITST</sequence>